<evidence type="ECO:0000313" key="1">
    <source>
        <dbReference type="EMBL" id="KAI3376435.1"/>
    </source>
</evidence>
<dbReference type="EMBL" id="CM041532">
    <property type="protein sequence ID" value="KAI3376435.1"/>
    <property type="molecule type" value="Genomic_DNA"/>
</dbReference>
<keyword evidence="2" id="KW-1185">Reference proteome</keyword>
<dbReference type="Proteomes" id="UP000831701">
    <property type="component" value="Chromosome 2"/>
</dbReference>
<name>A0ACB8X980_9TELE</name>
<proteinExistence type="predicted"/>
<evidence type="ECO:0000313" key="2">
    <source>
        <dbReference type="Proteomes" id="UP000831701"/>
    </source>
</evidence>
<comment type="caution">
    <text evidence="1">The sequence shown here is derived from an EMBL/GenBank/DDBJ whole genome shotgun (WGS) entry which is preliminary data.</text>
</comment>
<accession>A0ACB8X980</accession>
<gene>
    <name evidence="1" type="ORF">L3Q82_016895</name>
</gene>
<reference evidence="1" key="1">
    <citation type="submission" date="2022-04" db="EMBL/GenBank/DDBJ databases">
        <title>Jade perch genome.</title>
        <authorList>
            <person name="Chao B."/>
        </authorList>
    </citation>
    <scope>NUCLEOTIDE SEQUENCE</scope>
    <source>
        <strain evidence="1">CB-2022</strain>
    </source>
</reference>
<protein>
    <submittedName>
        <fullName evidence="1">Uncharacterized protein</fullName>
    </submittedName>
</protein>
<feature type="non-terminal residue" evidence="1">
    <location>
        <position position="1"/>
    </location>
</feature>
<sequence length="1965" mass="212206">RRLILHAYTSGSGDWHTHTEDVPLASCVSLTHPALSGSVRGSARSSAPAPAQSLAEGEAAGDIISPHILLTSVPRRSAPCPAPPHTGPGGHAPSGLRSRRDRPPGHWRGLREVALKPVMSFRRGVVRQSKFRHVFAQAWKAEHCIDDVRVSRVTWDSPLCAVNPKFIAVIIEAGGGGAFLIVPISKSGRIDQSSPTVCGHAAPVLDIQWSPHDDNIIASASEDCTVKVWQIPDGGLTSPMTEAIVTLEGHSKRVGILAWHPTAFNILLTAGCDNVICVWNVGTGELVYQLADAHPDLIYSVSWNKDGSAVCTVCKDKALRVIDPRRGTVLKVKEKVHDGTRPMRAVFLSDGKVLTTGFSRMSERQLALWDTKDLSEPMAVQEMDTSNGVLLPFYDPDTNMVYLCGKGDCTIRYFEVTDESPYVHFLSLYSSKEPQRGAGFLSKRGVDVNKCEIARFYKLHERKVEPISMTVPRKSDLFQGDLYPDTASLEPALLADEWIAGQDAPPLLVSLSGGYTAPPSKHRDTLRNKPQLVSQDSGTGATPPSGGNVAPPTSTSTSAAKETEEEVPQPRVATRETDGNTERPKREDELLNELLAEMKALRAVVLAQSQRIELLERQLARIEDGDETNNSASGLLASCHPIKLRQFTVEQHQGIIDFLLHLQRMYAYYYEPMVAFQPETIHITEKISMCHNSNSATLLSLFTSGMTVTYENSHLPVVTLVLLLIILVALLIFFYKKLNREANGEYTIRRIVYKEGGVRDRVRDAALSLGTCLGVQLWPGGDSNEDGEEMQEVQDEEEQVEGGSSQGSNREGGDQEEDDRDEQEEGIGGDTDDNSSLGNSESGEQDGLMDHPKEGTEEKAGDGEGSGEATGGAELLIDIKQFSGSAIWSEEKGGEGKESDVTALSRMLLASAVVVWEWLNEHGRWRPYSPAVCHHIEAVIRSDPRCGSVVLGQVDSRLSPYIIDLHSMHQFRQDTGTLRPVRRSFYDPTSAPGQGWLWEWENDAGSWTAYDTEVGIAIQAARDRQQPWLDLAPLGFCYLIDFESMTQINGQTQRCRRIQRRSDLAYPLVSGPLPKSHHAWGPTSMPGHGGLLGVDVSGVGMGIRMSNSGTGNGSAYPSGALPASAITSLGQPCACQQCMLVLSVKAGAMSTAHTLGRRPPQTKPPSPKISSHPIPGGSYSLTLPRPPSLSRSFSPHRTSIVGATGGFSVGGMGGPGGVGIVGGSGVGSASLGYGGGFTHSLSLLGSATAALSISSTRPPPPPLPPPPPPPPPPSTTLSSAAISPPHPSTSSSLSASCSTPTAPAPGPPLISTAASTCTPSPSARVLGPVSSSGAAACAAPLPPRSSLAGLSRPALQRIAMAQSRALIASGVPTVPVKNLNGSSPVHPALAGITGILMSAAGLPVCLTRPPKLVLHPPPVSKSDIKPVPGLGHCCRKTTKKQARKGKTPEEVVKRYLQKVRNPPEEDCTICMEALAGPSGYKGPGVGGISRAESVGRLAQCGHQYHLQCLVAMYNNGNKDGSLQCPTCKTIYGVKTGNQPPGKMEYHVIPHSLPGHPDCKTIRIIYNIPPGIQAKAQSTQIQANPSLPAGSPDTATSLTARRDASTTGESDTVIWNEVHHKTEFGSNLTGHGYPDPGHLDNVLEELKAQGITEEELNTALSTVKDFQIQPLKILSLQTQPAQAKRTISKMATEDGFSYLMPGHSEKHRRAPNWTDGEMKALLYVWEEHHNELKMSKRNAKVYEKMSQRFFQLTGEQRFKEEIKMKITNMSFQRLKSTVSESGETPDWPYYKPIEKILSKPLENGRAISLEFQAPAAGPSTSSQSTDNLVPQSEEGMMGFLPEYTGSSDEMEIKQELDSLSSDSEHTQGSSSHPVSARKRHANKHLSVKRKKLRVMQAMLQQQKRSSRAIEETCREVRRAMHQQNLLQVQCLQLQERMMNLLEKMIQPPSATSASWGQSGVKDPGKP</sequence>
<organism evidence="1 2">
    <name type="scientific">Scortum barcoo</name>
    <name type="common">barcoo grunter</name>
    <dbReference type="NCBI Taxonomy" id="214431"/>
    <lineage>
        <taxon>Eukaryota</taxon>
        <taxon>Metazoa</taxon>
        <taxon>Chordata</taxon>
        <taxon>Craniata</taxon>
        <taxon>Vertebrata</taxon>
        <taxon>Euteleostomi</taxon>
        <taxon>Actinopterygii</taxon>
        <taxon>Neopterygii</taxon>
        <taxon>Teleostei</taxon>
        <taxon>Neoteleostei</taxon>
        <taxon>Acanthomorphata</taxon>
        <taxon>Eupercaria</taxon>
        <taxon>Centrarchiformes</taxon>
        <taxon>Terapontoidei</taxon>
        <taxon>Terapontidae</taxon>
        <taxon>Scortum</taxon>
    </lineage>
</organism>